<dbReference type="Gene3D" id="2.60.40.1120">
    <property type="entry name" value="Carboxypeptidase-like, regulatory domain"/>
    <property type="match status" value="1"/>
</dbReference>
<keyword evidence="11" id="KW-0675">Receptor</keyword>
<dbReference type="PANTHER" id="PTHR30069">
    <property type="entry name" value="TONB-DEPENDENT OUTER MEMBRANE RECEPTOR"/>
    <property type="match status" value="1"/>
</dbReference>
<feature type="chain" id="PRO_5045217509" evidence="9">
    <location>
        <begin position="24"/>
        <end position="1011"/>
    </location>
</feature>
<evidence type="ECO:0000256" key="9">
    <source>
        <dbReference type="SAM" id="SignalP"/>
    </source>
</evidence>
<evidence type="ECO:0000256" key="6">
    <source>
        <dbReference type="ARBA" id="ARBA00023136"/>
    </source>
</evidence>
<comment type="subcellular location">
    <subcellularLocation>
        <location evidence="1 8">Cell outer membrane</location>
        <topology evidence="1 8">Multi-pass membrane protein</topology>
    </subcellularLocation>
</comment>
<keyword evidence="2 8" id="KW-0813">Transport</keyword>
<dbReference type="InterPro" id="IPR012910">
    <property type="entry name" value="Plug_dom"/>
</dbReference>
<dbReference type="InterPro" id="IPR039426">
    <property type="entry name" value="TonB-dep_rcpt-like"/>
</dbReference>
<comment type="similarity">
    <text evidence="8">Belongs to the TonB-dependent receptor family.</text>
</comment>
<dbReference type="SUPFAM" id="SSF49464">
    <property type="entry name" value="Carboxypeptidase regulatory domain-like"/>
    <property type="match status" value="1"/>
</dbReference>
<dbReference type="EMBL" id="JBCDNA010000001">
    <property type="protein sequence ID" value="MEL4455338.1"/>
    <property type="molecule type" value="Genomic_DNA"/>
</dbReference>
<feature type="domain" description="TonB-dependent receptor plug" evidence="10">
    <location>
        <begin position="116"/>
        <end position="220"/>
    </location>
</feature>
<keyword evidence="12" id="KW-1185">Reference proteome</keyword>
<keyword evidence="6 8" id="KW-0472">Membrane</keyword>
<dbReference type="NCBIfam" id="TIGR04056">
    <property type="entry name" value="OMP_RagA_SusC"/>
    <property type="match status" value="1"/>
</dbReference>
<dbReference type="InterPro" id="IPR037066">
    <property type="entry name" value="Plug_dom_sf"/>
</dbReference>
<dbReference type="PANTHER" id="PTHR30069:SF29">
    <property type="entry name" value="HEMOGLOBIN AND HEMOGLOBIN-HAPTOGLOBIN-BINDING PROTEIN 1-RELATED"/>
    <property type="match status" value="1"/>
</dbReference>
<evidence type="ECO:0000256" key="8">
    <source>
        <dbReference type="PROSITE-ProRule" id="PRU01360"/>
    </source>
</evidence>
<reference evidence="11 12" key="1">
    <citation type="submission" date="2024-04" db="EMBL/GenBank/DDBJ databases">
        <title>whole genome sequencing of Lutimonas vermicola strain IMCC1616.</title>
        <authorList>
            <person name="Bae S.S."/>
        </authorList>
    </citation>
    <scope>NUCLEOTIDE SEQUENCE [LARGE SCALE GENOMIC DNA]</scope>
    <source>
        <strain evidence="11 12">IMCC1616</strain>
    </source>
</reference>
<dbReference type="NCBIfam" id="TIGR04057">
    <property type="entry name" value="SusC_RagA_signa"/>
    <property type="match status" value="1"/>
</dbReference>
<keyword evidence="5 9" id="KW-0732">Signal</keyword>
<dbReference type="Proteomes" id="UP001474120">
    <property type="component" value="Unassembled WGS sequence"/>
</dbReference>
<protein>
    <submittedName>
        <fullName evidence="11">TonB-dependent receptor</fullName>
    </submittedName>
</protein>
<evidence type="ECO:0000256" key="3">
    <source>
        <dbReference type="ARBA" id="ARBA00022452"/>
    </source>
</evidence>
<evidence type="ECO:0000256" key="7">
    <source>
        <dbReference type="ARBA" id="ARBA00023237"/>
    </source>
</evidence>
<accession>A0ABU9KZR8</accession>
<dbReference type="InterPro" id="IPR008969">
    <property type="entry name" value="CarboxyPept-like_regulatory"/>
</dbReference>
<sequence>MGKQLFKSLMILGIFFTCSFTMAQKTVTGTVSDADGPLPGATVVVQGTTTGVTTDFDGNYSIEANEGDVLEYSFIGMTSTTATIGSEDVINITLEMGDNQLEEVVVVGYSTQTRGDITGSVSSVDMDEALKVPVANASEALQGRVTGVTVTTSGSPGASPKIAIRGFGTGNNTDPLFIIDGVQTTDANILNSINPADIAQMNVLKDGAAAIYGARASNGVIIVTTKSGGYNQDKATLTLDVWTGSSQPTKLVKTLNIQQHADMLWQSYNNDGVDTTHPQYGSGDTPVIPSTVQGIPVTATVKPGGTNWGKELTQTAPTSNISLSASNGTESGKYYMSANYFTRDGVVKYTGFERAAVAVNSEFKVIDRIRVGEHMNVAYTNGNGGDPVTMEYAIRSSPVLPVYDDAGNFVGPYSNSTGLGNSPNAYAGLYRGRDDYNKSLRVFGDIYAEVDIIDGLTLKSSFGVSMQHFDRRQFLALNPEAAEPRSTNTLINQDLSSYEWTWSNTLVYNKQFGDHNVSAVLGIEAVEGGGVGKEVQRNEFLFEDPEYYNLQTGTDPAIVNYAYEYKNTLFSYFLSANYNYKDKYFATFTLRNDKSSRFRGDNRSQTFPSFSAGWLMSKEDWFDSNAVSRVKLKASYGQLGNQDLPGSNPTLNISNLDQAYADYAINGTNITTGAILSSFGNADLKWETSVSINGGVDFGFINDKLTASFEFWQITTTDLIAQDFSLISTTAIDAAAPYVNLGEIQNTGIDISLGYNNTWDSGLTFSALANISHYKNEVKELISAFQTGRNDLRSGAMTRTEVGRSISEFYGRKVIGYTDEGRFEYEDINGDGVTNDEDRAYIGSPHPDFTWGLNLSAAYKGFDASLFFTGSVGNEIYNYQKVYSDFPSFVDGNRSTRVLDSWTPDNTNASLPALSTTIKNDEINPNSYFVEDGTYMRLKNMQIGYTFSDDIAEKIAMESLRIYVVGTNLFTVTGYDGIDPEVVAYDNLTLGVDNDIYPQSKIYTIGVTFKF</sequence>
<dbReference type="Gene3D" id="2.170.130.10">
    <property type="entry name" value="TonB-dependent receptor, plug domain"/>
    <property type="match status" value="1"/>
</dbReference>
<evidence type="ECO:0000256" key="5">
    <source>
        <dbReference type="ARBA" id="ARBA00022729"/>
    </source>
</evidence>
<keyword evidence="3 8" id="KW-1134">Transmembrane beta strand</keyword>
<dbReference type="InterPro" id="IPR036942">
    <property type="entry name" value="Beta-barrel_TonB_sf"/>
</dbReference>
<evidence type="ECO:0000259" key="10">
    <source>
        <dbReference type="Pfam" id="PF07715"/>
    </source>
</evidence>
<dbReference type="Pfam" id="PF07715">
    <property type="entry name" value="Plug"/>
    <property type="match status" value="1"/>
</dbReference>
<evidence type="ECO:0000313" key="11">
    <source>
        <dbReference type="EMBL" id="MEL4455338.1"/>
    </source>
</evidence>
<organism evidence="11 12">
    <name type="scientific">Lutimonas vermicola</name>
    <dbReference type="NCBI Taxonomy" id="414288"/>
    <lineage>
        <taxon>Bacteria</taxon>
        <taxon>Pseudomonadati</taxon>
        <taxon>Bacteroidota</taxon>
        <taxon>Flavobacteriia</taxon>
        <taxon>Flavobacteriales</taxon>
        <taxon>Flavobacteriaceae</taxon>
        <taxon>Lutimonas</taxon>
    </lineage>
</organism>
<name>A0ABU9KZR8_9FLAO</name>
<evidence type="ECO:0000256" key="4">
    <source>
        <dbReference type="ARBA" id="ARBA00022692"/>
    </source>
</evidence>
<dbReference type="Pfam" id="PF13715">
    <property type="entry name" value="CarbopepD_reg_2"/>
    <property type="match status" value="1"/>
</dbReference>
<evidence type="ECO:0000256" key="2">
    <source>
        <dbReference type="ARBA" id="ARBA00022448"/>
    </source>
</evidence>
<dbReference type="SUPFAM" id="SSF56935">
    <property type="entry name" value="Porins"/>
    <property type="match status" value="1"/>
</dbReference>
<dbReference type="Gene3D" id="2.40.170.20">
    <property type="entry name" value="TonB-dependent receptor, beta-barrel domain"/>
    <property type="match status" value="1"/>
</dbReference>
<dbReference type="RefSeq" id="WP_342159154.1">
    <property type="nucleotide sequence ID" value="NZ_JBCDNA010000001.1"/>
</dbReference>
<feature type="signal peptide" evidence="9">
    <location>
        <begin position="1"/>
        <end position="23"/>
    </location>
</feature>
<proteinExistence type="inferred from homology"/>
<keyword evidence="4 8" id="KW-0812">Transmembrane</keyword>
<dbReference type="InterPro" id="IPR023997">
    <property type="entry name" value="TonB-dep_OMP_SusC/RagA_CS"/>
</dbReference>
<evidence type="ECO:0000313" key="12">
    <source>
        <dbReference type="Proteomes" id="UP001474120"/>
    </source>
</evidence>
<gene>
    <name evidence="11" type="ORF">AABB81_05485</name>
</gene>
<keyword evidence="7 8" id="KW-0998">Cell outer membrane</keyword>
<dbReference type="PROSITE" id="PS52016">
    <property type="entry name" value="TONB_DEPENDENT_REC_3"/>
    <property type="match status" value="1"/>
</dbReference>
<evidence type="ECO:0000256" key="1">
    <source>
        <dbReference type="ARBA" id="ARBA00004571"/>
    </source>
</evidence>
<comment type="caution">
    <text evidence="11">The sequence shown here is derived from an EMBL/GenBank/DDBJ whole genome shotgun (WGS) entry which is preliminary data.</text>
</comment>
<dbReference type="InterPro" id="IPR023996">
    <property type="entry name" value="TonB-dep_OMP_SusC/RagA"/>
</dbReference>